<dbReference type="Pfam" id="PF26527">
    <property type="entry name" value="DUF8176"/>
    <property type="match status" value="1"/>
</dbReference>
<gene>
    <name evidence="2" type="ORF">EGT50_14905</name>
</gene>
<name>A0A438AP58_9NOCA</name>
<evidence type="ECO:0000259" key="1">
    <source>
        <dbReference type="Pfam" id="PF26527"/>
    </source>
</evidence>
<dbReference type="OrthoDB" id="4382015at2"/>
<dbReference type="InterPro" id="IPR058489">
    <property type="entry name" value="DUF8176"/>
</dbReference>
<comment type="caution">
    <text evidence="2">The sequence shown here is derived from an EMBL/GenBank/DDBJ whole genome shotgun (WGS) entry which is preliminary data.</text>
</comment>
<protein>
    <recommendedName>
        <fullName evidence="1">DUF8176 domain-containing protein</fullName>
    </recommendedName>
</protein>
<proteinExistence type="predicted"/>
<keyword evidence="3" id="KW-1185">Reference proteome</keyword>
<evidence type="ECO:0000313" key="3">
    <source>
        <dbReference type="Proteomes" id="UP000283479"/>
    </source>
</evidence>
<accession>A0A438AP58</accession>
<dbReference type="EMBL" id="RKLO01000006">
    <property type="protein sequence ID" value="RVW00633.1"/>
    <property type="molecule type" value="Genomic_DNA"/>
</dbReference>
<evidence type="ECO:0000313" key="2">
    <source>
        <dbReference type="EMBL" id="RVW00633.1"/>
    </source>
</evidence>
<sequence>MVAPSAVPDIQKWIDDVPLGTEHCVTITSTPDPNVYAVELGLRGATEGVILQRITVAPSPEGYKIAKVEDA</sequence>
<feature type="domain" description="DUF8176" evidence="1">
    <location>
        <begin position="6"/>
        <end position="68"/>
    </location>
</feature>
<dbReference type="AlphaFoldDB" id="A0A438AP58"/>
<reference evidence="2 3" key="1">
    <citation type="submission" date="2018-11" db="EMBL/GenBank/DDBJ databases">
        <title>Rhodococcus spongicola sp. nov. and Rhodococcus xishaensis sp. nov. from marine sponges.</title>
        <authorList>
            <person name="Li L."/>
            <person name="Lin H.W."/>
        </authorList>
    </citation>
    <scope>NUCLEOTIDE SEQUENCE [LARGE SCALE GENOMIC DNA]</scope>
    <source>
        <strain evidence="2 3">LHW51113</strain>
    </source>
</reference>
<organism evidence="2 3">
    <name type="scientific">Rhodococcus xishaensis</name>
    <dbReference type="NCBI Taxonomy" id="2487364"/>
    <lineage>
        <taxon>Bacteria</taxon>
        <taxon>Bacillati</taxon>
        <taxon>Actinomycetota</taxon>
        <taxon>Actinomycetes</taxon>
        <taxon>Mycobacteriales</taxon>
        <taxon>Nocardiaceae</taxon>
        <taxon>Rhodococcus</taxon>
    </lineage>
</organism>
<dbReference type="Proteomes" id="UP000283479">
    <property type="component" value="Unassembled WGS sequence"/>
</dbReference>